<keyword evidence="2" id="KW-1185">Reference proteome</keyword>
<dbReference type="EMBL" id="KV017734">
    <property type="protein sequence ID" value="KZV17918.1"/>
    <property type="molecule type" value="Genomic_DNA"/>
</dbReference>
<dbReference type="AlphaFoldDB" id="A0A2Z7A869"/>
<organism evidence="1 2">
    <name type="scientific">Dorcoceras hygrometricum</name>
    <dbReference type="NCBI Taxonomy" id="472368"/>
    <lineage>
        <taxon>Eukaryota</taxon>
        <taxon>Viridiplantae</taxon>
        <taxon>Streptophyta</taxon>
        <taxon>Embryophyta</taxon>
        <taxon>Tracheophyta</taxon>
        <taxon>Spermatophyta</taxon>
        <taxon>Magnoliopsida</taxon>
        <taxon>eudicotyledons</taxon>
        <taxon>Gunneridae</taxon>
        <taxon>Pentapetalae</taxon>
        <taxon>asterids</taxon>
        <taxon>lamiids</taxon>
        <taxon>Lamiales</taxon>
        <taxon>Gesneriaceae</taxon>
        <taxon>Didymocarpoideae</taxon>
        <taxon>Trichosporeae</taxon>
        <taxon>Loxocarpinae</taxon>
        <taxon>Dorcoceras</taxon>
    </lineage>
</organism>
<reference evidence="1 2" key="1">
    <citation type="journal article" date="2015" name="Proc. Natl. Acad. Sci. U.S.A.">
        <title>The resurrection genome of Boea hygrometrica: A blueprint for survival of dehydration.</title>
        <authorList>
            <person name="Xiao L."/>
            <person name="Yang G."/>
            <person name="Zhang L."/>
            <person name="Yang X."/>
            <person name="Zhao S."/>
            <person name="Ji Z."/>
            <person name="Zhou Q."/>
            <person name="Hu M."/>
            <person name="Wang Y."/>
            <person name="Chen M."/>
            <person name="Xu Y."/>
            <person name="Jin H."/>
            <person name="Xiao X."/>
            <person name="Hu G."/>
            <person name="Bao F."/>
            <person name="Hu Y."/>
            <person name="Wan P."/>
            <person name="Li L."/>
            <person name="Deng X."/>
            <person name="Kuang T."/>
            <person name="Xiang C."/>
            <person name="Zhu J.K."/>
            <person name="Oliver M.J."/>
            <person name="He Y."/>
        </authorList>
    </citation>
    <scope>NUCLEOTIDE SEQUENCE [LARGE SCALE GENOMIC DNA]</scope>
    <source>
        <strain evidence="2">cv. XS01</strain>
    </source>
</reference>
<protein>
    <submittedName>
        <fullName evidence="1">Uncharacterized protein</fullName>
    </submittedName>
</protein>
<evidence type="ECO:0000313" key="2">
    <source>
        <dbReference type="Proteomes" id="UP000250235"/>
    </source>
</evidence>
<evidence type="ECO:0000313" key="1">
    <source>
        <dbReference type="EMBL" id="KZV17918.1"/>
    </source>
</evidence>
<gene>
    <name evidence="1" type="ORF">F511_42956</name>
</gene>
<dbReference type="Proteomes" id="UP000250235">
    <property type="component" value="Unassembled WGS sequence"/>
</dbReference>
<proteinExistence type="predicted"/>
<sequence length="112" mass="13128">MESAVMTSAVMSSQSAVDNQQMLFALKTSRRKHFKSTSWMTSRKHFKTTSWTTSRKLQWMTSRKNFKTTSWIPRRKKSRCSEALHPVAKIQTQQRIQQKCKAVVDMNQQRSS</sequence>
<accession>A0A2Z7A869</accession>
<name>A0A2Z7A869_9LAMI</name>